<dbReference type="CDD" id="cd00161">
    <property type="entry name" value="beta-trefoil_Ricin-like"/>
    <property type="match status" value="1"/>
</dbReference>
<organism evidence="3 4">
    <name type="scientific">Saccharothrix texasensis</name>
    <dbReference type="NCBI Taxonomy" id="103734"/>
    <lineage>
        <taxon>Bacteria</taxon>
        <taxon>Bacillati</taxon>
        <taxon>Actinomycetota</taxon>
        <taxon>Actinomycetes</taxon>
        <taxon>Pseudonocardiales</taxon>
        <taxon>Pseudonocardiaceae</taxon>
        <taxon>Saccharothrix</taxon>
    </lineage>
</organism>
<dbReference type="SUPFAM" id="SSF50370">
    <property type="entry name" value="Ricin B-like lectins"/>
    <property type="match status" value="1"/>
</dbReference>
<reference evidence="3 4" key="1">
    <citation type="submission" date="2018-11" db="EMBL/GenBank/DDBJ databases">
        <title>Sequencing the genomes of 1000 actinobacteria strains.</title>
        <authorList>
            <person name="Klenk H.-P."/>
        </authorList>
    </citation>
    <scope>NUCLEOTIDE SEQUENCE [LARGE SCALE GENOMIC DNA]</scope>
    <source>
        <strain evidence="3 4">DSM 44231</strain>
    </source>
</reference>
<dbReference type="EMBL" id="RJKM01000001">
    <property type="protein sequence ID" value="ROP41403.1"/>
    <property type="molecule type" value="Genomic_DNA"/>
</dbReference>
<proteinExistence type="predicted"/>
<sequence>MVNDACPKTVVRLAVGLLAAVTAVLMFSPASQAASPADTVDAAIAEIVASGLQVTRRTSQDPGALAYSQVSNACTARCLAVQGTNAPAFQINCTPAYADQKWEAQAGGADVFRIRNRHSGQCLAVQGANNVDGAPVYQYDAVGYADQRWFGI</sequence>
<feature type="domain" description="Ricin B lectin" evidence="2">
    <location>
        <begin position="99"/>
        <end position="150"/>
    </location>
</feature>
<dbReference type="InterPro" id="IPR035992">
    <property type="entry name" value="Ricin_B-like_lectins"/>
</dbReference>
<keyword evidence="3" id="KW-0430">Lectin</keyword>
<dbReference type="Proteomes" id="UP000268727">
    <property type="component" value="Unassembled WGS sequence"/>
</dbReference>
<dbReference type="PROSITE" id="PS50231">
    <property type="entry name" value="RICIN_B_LECTIN"/>
    <property type="match status" value="1"/>
</dbReference>
<dbReference type="InterPro" id="IPR000772">
    <property type="entry name" value="Ricin_B_lectin"/>
</dbReference>
<evidence type="ECO:0000313" key="3">
    <source>
        <dbReference type="EMBL" id="ROP41403.1"/>
    </source>
</evidence>
<feature type="signal peptide" evidence="1">
    <location>
        <begin position="1"/>
        <end position="33"/>
    </location>
</feature>
<feature type="chain" id="PRO_5018195701" evidence="1">
    <location>
        <begin position="34"/>
        <end position="152"/>
    </location>
</feature>
<accession>A0A3N1HFX4</accession>
<keyword evidence="1" id="KW-0732">Signal</keyword>
<dbReference type="Pfam" id="PF14200">
    <property type="entry name" value="RicinB_lectin_2"/>
    <property type="match status" value="1"/>
</dbReference>
<protein>
    <submittedName>
        <fullName evidence="3">Ricin-type beta-trefoil lectin protein</fullName>
    </submittedName>
</protein>
<comment type="caution">
    <text evidence="3">The sequence shown here is derived from an EMBL/GenBank/DDBJ whole genome shotgun (WGS) entry which is preliminary data.</text>
</comment>
<evidence type="ECO:0000259" key="2">
    <source>
        <dbReference type="Pfam" id="PF14200"/>
    </source>
</evidence>
<dbReference type="Gene3D" id="2.80.10.50">
    <property type="match status" value="1"/>
</dbReference>
<dbReference type="GO" id="GO:0030246">
    <property type="term" value="F:carbohydrate binding"/>
    <property type="evidence" value="ECO:0007669"/>
    <property type="project" value="UniProtKB-KW"/>
</dbReference>
<gene>
    <name evidence="3" type="ORF">EDD40_6832</name>
</gene>
<evidence type="ECO:0000256" key="1">
    <source>
        <dbReference type="SAM" id="SignalP"/>
    </source>
</evidence>
<evidence type="ECO:0000313" key="4">
    <source>
        <dbReference type="Proteomes" id="UP000268727"/>
    </source>
</evidence>
<keyword evidence="4" id="KW-1185">Reference proteome</keyword>
<name>A0A3N1HFX4_9PSEU</name>
<dbReference type="AlphaFoldDB" id="A0A3N1HFX4"/>